<name>A0ABS2NMS0_9FIRM</name>
<reference evidence="3 4" key="1">
    <citation type="submission" date="2021-01" db="EMBL/GenBank/DDBJ databases">
        <title>Genomic Encyclopedia of Type Strains, Phase IV (KMG-IV): sequencing the most valuable type-strain genomes for metagenomic binning, comparative biology and taxonomic classification.</title>
        <authorList>
            <person name="Goeker M."/>
        </authorList>
    </citation>
    <scope>NUCLEOTIDE SEQUENCE [LARGE SCALE GENOMIC DNA]</scope>
    <source>
        <strain evidence="3 4">DSM 25890</strain>
    </source>
</reference>
<feature type="transmembrane region" description="Helical" evidence="1">
    <location>
        <begin position="12"/>
        <end position="29"/>
    </location>
</feature>
<evidence type="ECO:0000313" key="3">
    <source>
        <dbReference type="EMBL" id="MBM7614202.1"/>
    </source>
</evidence>
<organism evidence="3 4">
    <name type="scientific">Alkaliphilus hydrothermalis</name>
    <dbReference type="NCBI Taxonomy" id="1482730"/>
    <lineage>
        <taxon>Bacteria</taxon>
        <taxon>Bacillati</taxon>
        <taxon>Bacillota</taxon>
        <taxon>Clostridia</taxon>
        <taxon>Peptostreptococcales</taxon>
        <taxon>Natronincolaceae</taxon>
        <taxon>Alkaliphilus</taxon>
    </lineage>
</organism>
<keyword evidence="1" id="KW-1133">Transmembrane helix</keyword>
<dbReference type="InterPro" id="IPR007329">
    <property type="entry name" value="FMN-bd"/>
</dbReference>
<feature type="domain" description="FMN-binding" evidence="2">
    <location>
        <begin position="66"/>
        <end position="136"/>
    </location>
</feature>
<gene>
    <name evidence="3" type="ORF">JOC73_000713</name>
</gene>
<comment type="caution">
    <text evidence="3">The sequence shown here is derived from an EMBL/GenBank/DDBJ whole genome shotgun (WGS) entry which is preliminary data.</text>
</comment>
<protein>
    <submittedName>
        <fullName evidence="3">Uncharacterized protein with FMN-binding domain</fullName>
    </submittedName>
</protein>
<evidence type="ECO:0000313" key="4">
    <source>
        <dbReference type="Proteomes" id="UP001314796"/>
    </source>
</evidence>
<evidence type="ECO:0000256" key="1">
    <source>
        <dbReference type="SAM" id="Phobius"/>
    </source>
</evidence>
<dbReference type="RefSeq" id="WP_204400479.1">
    <property type="nucleotide sequence ID" value="NZ_JAFBEE010000003.1"/>
</dbReference>
<accession>A0ABS2NMS0</accession>
<proteinExistence type="predicted"/>
<dbReference type="SMART" id="SM00900">
    <property type="entry name" value="FMN_bind"/>
    <property type="match status" value="1"/>
</dbReference>
<keyword evidence="4" id="KW-1185">Reference proteome</keyword>
<dbReference type="Gene3D" id="3.90.1010.20">
    <property type="match status" value="1"/>
</dbReference>
<dbReference type="Proteomes" id="UP001314796">
    <property type="component" value="Unassembled WGS sequence"/>
</dbReference>
<evidence type="ECO:0000259" key="2">
    <source>
        <dbReference type="SMART" id="SM00900"/>
    </source>
</evidence>
<dbReference type="EMBL" id="JAFBEE010000003">
    <property type="protein sequence ID" value="MBM7614202.1"/>
    <property type="molecule type" value="Genomic_DNA"/>
</dbReference>
<keyword evidence="1" id="KW-0812">Transmembrane</keyword>
<sequence length="136" mass="14832">MRKRNVVKKVLITAVALIILLGGVFYFGLQAKLKEFSDEISNIAVNDINLSNINDGVYEGEYQVNELVGAIVEVTVKDHKIINVNFLKHKYGMGGKAEVITEKVIEKQSLEVDAISGATGSSVIILKAIEDALNSK</sequence>
<keyword evidence="1" id="KW-0472">Membrane</keyword>
<dbReference type="Pfam" id="PF04205">
    <property type="entry name" value="FMN_bind"/>
    <property type="match status" value="1"/>
</dbReference>